<dbReference type="RefSeq" id="WP_129344527.1">
    <property type="nucleotide sequence ID" value="NZ_CP012670.1"/>
</dbReference>
<dbReference type="OrthoDB" id="173976at2"/>
<evidence type="ECO:0000313" key="5">
    <source>
        <dbReference type="EMBL" id="AUX19801.1"/>
    </source>
</evidence>
<dbReference type="Pfam" id="PF14427">
    <property type="entry name" value="Pput2613-deam"/>
    <property type="match status" value="1"/>
</dbReference>
<protein>
    <submittedName>
        <fullName evidence="5">Uncharacterized protein</fullName>
    </submittedName>
</protein>
<dbReference type="PANTHER" id="PTHR32305:SF15">
    <property type="entry name" value="PROTEIN RHSA-RELATED"/>
    <property type="match status" value="1"/>
</dbReference>
<feature type="region of interest" description="Disordered" evidence="2">
    <location>
        <begin position="33"/>
        <end position="52"/>
    </location>
</feature>
<dbReference type="Pfam" id="PF05593">
    <property type="entry name" value="RHS_repeat"/>
    <property type="match status" value="4"/>
</dbReference>
<accession>A0A4P2PTL2</accession>
<dbReference type="EMBL" id="CP012670">
    <property type="protein sequence ID" value="AUX19801.1"/>
    <property type="molecule type" value="Genomic_DNA"/>
</dbReference>
<reference evidence="5 6" key="1">
    <citation type="submission" date="2015-09" db="EMBL/GenBank/DDBJ databases">
        <title>Sorangium comparison.</title>
        <authorList>
            <person name="Zaburannyi N."/>
            <person name="Bunk B."/>
            <person name="Overmann J."/>
            <person name="Mueller R."/>
        </authorList>
    </citation>
    <scope>NUCLEOTIDE SEQUENCE [LARGE SCALE GENOMIC DNA]</scope>
    <source>
        <strain evidence="5 6">So ceGT47</strain>
    </source>
</reference>
<dbReference type="NCBIfam" id="TIGR03696">
    <property type="entry name" value="Rhs_assc_core"/>
    <property type="match status" value="1"/>
</dbReference>
<dbReference type="Pfam" id="PF20148">
    <property type="entry name" value="DUF6531"/>
    <property type="match status" value="1"/>
</dbReference>
<dbReference type="InterPro" id="IPR056823">
    <property type="entry name" value="TEN-like_YD-shell"/>
</dbReference>
<organism evidence="5 6">
    <name type="scientific">Sorangium cellulosum</name>
    <name type="common">Polyangium cellulosum</name>
    <dbReference type="NCBI Taxonomy" id="56"/>
    <lineage>
        <taxon>Bacteria</taxon>
        <taxon>Pseudomonadati</taxon>
        <taxon>Myxococcota</taxon>
        <taxon>Polyangia</taxon>
        <taxon>Polyangiales</taxon>
        <taxon>Polyangiaceae</taxon>
        <taxon>Sorangium</taxon>
    </lineage>
</organism>
<gene>
    <name evidence="5" type="ORF">SOCEGT47_002540</name>
</gene>
<evidence type="ECO:0000256" key="1">
    <source>
        <dbReference type="ARBA" id="ARBA00022737"/>
    </source>
</evidence>
<dbReference type="InterPro" id="IPR027472">
    <property type="entry name" value="Pput2613-NH3ase"/>
</dbReference>
<dbReference type="NCBIfam" id="TIGR01643">
    <property type="entry name" value="YD_repeat_2x"/>
    <property type="match status" value="6"/>
</dbReference>
<evidence type="ECO:0000313" key="6">
    <source>
        <dbReference type="Proteomes" id="UP000295781"/>
    </source>
</evidence>
<dbReference type="PANTHER" id="PTHR32305">
    <property type="match status" value="1"/>
</dbReference>
<dbReference type="InterPro" id="IPR045351">
    <property type="entry name" value="DUF6531"/>
</dbReference>
<dbReference type="Pfam" id="PF25023">
    <property type="entry name" value="TEN_YD-shell"/>
    <property type="match status" value="1"/>
</dbReference>
<feature type="domain" description="DUF6531" evidence="3">
    <location>
        <begin position="83"/>
        <end position="156"/>
    </location>
</feature>
<dbReference type="InterPro" id="IPR050708">
    <property type="entry name" value="T6SS_VgrG/RHS"/>
</dbReference>
<dbReference type="InterPro" id="IPR006530">
    <property type="entry name" value="YD"/>
</dbReference>
<evidence type="ECO:0000256" key="2">
    <source>
        <dbReference type="SAM" id="MobiDB-lite"/>
    </source>
</evidence>
<proteinExistence type="predicted"/>
<dbReference type="Proteomes" id="UP000295781">
    <property type="component" value="Chromosome"/>
</dbReference>
<evidence type="ECO:0000259" key="3">
    <source>
        <dbReference type="Pfam" id="PF20148"/>
    </source>
</evidence>
<dbReference type="Gene3D" id="2.180.10.10">
    <property type="entry name" value="RHS repeat-associated core"/>
    <property type="match status" value="3"/>
</dbReference>
<dbReference type="InterPro" id="IPR031325">
    <property type="entry name" value="RHS_repeat"/>
</dbReference>
<feature type="domain" description="Teneurin-like YD-shell" evidence="4">
    <location>
        <begin position="847"/>
        <end position="1101"/>
    </location>
</feature>
<dbReference type="InterPro" id="IPR022385">
    <property type="entry name" value="Rhs_assc_core"/>
</dbReference>
<name>A0A4P2PTL2_SORCE</name>
<keyword evidence="1" id="KW-0677">Repeat</keyword>
<evidence type="ECO:0000259" key="4">
    <source>
        <dbReference type="Pfam" id="PF25023"/>
    </source>
</evidence>
<sequence>MARTAPVPNIPAIPGMNPGVFIMGGGGGGGGGGKGNGNGNGDGQGGNGANGGDGADGGGKGAGACGQGQNGGCTNCGHSIARGDPVDVSTGRAFTVPKTDLFLPGLFNLSIVRSYSSDRRAVDVGIGFGWTHSLAWTLEERRASVVVRTGDGRRVELPRPARPGEEARLGPWGVFREEEGYAIRPGNEFVHFFRPVEPGSKVHVLHSIAYRGRGRIWLQYERGRLSRAIDTVGRVVVFHGRPGGRIESISVPDPQGRALVFARYAYDDRGDLVAAADADGHTTRFAYDDDHRLTRLEYPNGIVFHFVYDRHGRCVETWGAYPDGRDPALAGGLPEVLRDGRTRARGIYHCRFEYDGDYSEVVDSVRLQRFFVGPGDTIAKAVDARGGVTTRTFDGLGRVTSQTDPTEATWSYQYDELNEIVAEIDPEGRQTITRRDGAGRPIELVDPAGGAVTLRRNTAGEIEAITDQNGATTSFVLDSRSLVAEIIDPRGARRLYEHDAHGNVLAHTTATGGRFTFTYDYWGRRLSERDPLGNTRWYSYSSSGRITAIADSLGRRTTREYDAMGNLVREIYPDGTSESAEYGGLNWLCRIVRPDRSEVRVLYNREGWPLVIQNERGEEHRFEYGPSGLVIAETDFLGRETRYGHDRLGRVVWIDEGDGKRELTLDRLGQIVKEEAPDGSTRTYEYNARGELERATSDGVAFTWRRDPTGKILREELQVGGATYVVSSTRDRAGARDGVQTSLGHALRVRRDAAGAVTELWTKDERVVAIGRDPLGMAVRRDFSGGGAVLFSYDAERRLRGQRIVGPADPPPAVGPGEPAWVGRSPPGALERQFDYTPVDEVCKVISSDGEDLEITYDTRRHVVRQTAGGARLTFQVDACESYHEAGPTAPRRVYGRGGQLLQRGELSYVYDSRGRLVEKRRAAQGASPPEVTRFEWDAWSLLRAVVRPDGTRVEFAYDAFARRLAKRTLRDGQVVEQHHYVWDLLAMVHDVKIDSSGRPEQTRTYLFDENDGLPPAGHREDGGWVHYVTDVNGAPLDLVHPSGRRVGKVERTLFGRARATRGAAATPFRFLGQVEDPETGLHYNRYRYYDPDTGRYISPDPTLLEGGLRLYAYGPNPVAWVDPMGWTHFTTVTGFPAGSATHATNRSPVQYDSKCSQNCPTELSHSSGHLGHSEQKWCYDLLNSGAKGGTYSLSGSLPPCPNCHGAMMRTAQETGSKITYDWGNGNSITYDGKTSPGSVGLEFSSGASAQHLRQGGYANYGLTPGFSPQAGQVYTDPSTYWGVNKPAGAHKTYTQAKSR</sequence>